<dbReference type="OrthoDB" id="1650177at2"/>
<gene>
    <name evidence="2" type="ORF">EII11_08930</name>
</gene>
<comment type="caution">
    <text evidence="2">The sequence shown here is derived from an EMBL/GenBank/DDBJ whole genome shotgun (WGS) entry which is preliminary data.</text>
</comment>
<dbReference type="CDD" id="cd13585">
    <property type="entry name" value="PBP2_TMBP_like"/>
    <property type="match status" value="1"/>
</dbReference>
<protein>
    <submittedName>
        <fullName evidence="2">Sugar ABC transporter substrate-binding protein</fullName>
    </submittedName>
</protein>
<evidence type="ECO:0000256" key="1">
    <source>
        <dbReference type="SAM" id="SignalP"/>
    </source>
</evidence>
<keyword evidence="3" id="KW-1185">Reference proteome</keyword>
<keyword evidence="1" id="KW-0732">Signal</keyword>
<sequence>MTRRTLTMSLVALAAATSVTLAACGGGTAPTSSASGNTADGKVHLVWDMWASGAEEVEWLEKTAEIAREKNPDVSIELRTSGWEDYFTKLTANMSSGNVSCLTSMNGQRVSAFHQALSPLSEEDLKIAGISEDDFAEGAFEILSHDGKLYGIPYDVAAMLMFYNKDMVAEAGIEAPKGGWSFDEFLSTAKALTNEKHKGFGIALGEYQWLAMPIAMSGLQPVNEDGKLDLTNPKFLEAAEWYANLVTKEKVADPAPSASETAWGEEQFLAGNVGMAIAGTWNARKNYTNEAGFTAGATRLPQGQAGPLGLVLGSGFGIGSSCEGAEREAALKVLGALVSKEAQDHMAHVGRSYPALKASQDHYFDSFPEDIREEVKVAFDEAFKGVVGQRSTGTWPQLTEYLTPNLVPVYTGDAQMKDVLEAGQKQFGN</sequence>
<dbReference type="PROSITE" id="PS51257">
    <property type="entry name" value="PROKAR_LIPOPROTEIN"/>
    <property type="match status" value="1"/>
</dbReference>
<name>A0A3P1SC88_9ACTO</name>
<organism evidence="2 3">
    <name type="scientific">Schaalia canis</name>
    <dbReference type="NCBI Taxonomy" id="100469"/>
    <lineage>
        <taxon>Bacteria</taxon>
        <taxon>Bacillati</taxon>
        <taxon>Actinomycetota</taxon>
        <taxon>Actinomycetes</taxon>
        <taxon>Actinomycetales</taxon>
        <taxon>Actinomycetaceae</taxon>
        <taxon>Schaalia</taxon>
    </lineage>
</organism>
<feature type="chain" id="PRO_5039531460" evidence="1">
    <location>
        <begin position="23"/>
        <end position="429"/>
    </location>
</feature>
<dbReference type="SUPFAM" id="SSF53850">
    <property type="entry name" value="Periplasmic binding protein-like II"/>
    <property type="match status" value="1"/>
</dbReference>
<dbReference type="InterPro" id="IPR006059">
    <property type="entry name" value="SBP"/>
</dbReference>
<dbReference type="PANTHER" id="PTHR43649">
    <property type="entry name" value="ARABINOSE-BINDING PROTEIN-RELATED"/>
    <property type="match status" value="1"/>
</dbReference>
<proteinExistence type="predicted"/>
<dbReference type="InterPro" id="IPR050490">
    <property type="entry name" value="Bact_solute-bd_prot1"/>
</dbReference>
<dbReference type="AlphaFoldDB" id="A0A3P1SC88"/>
<dbReference type="Proteomes" id="UP000280444">
    <property type="component" value="Unassembled WGS sequence"/>
</dbReference>
<dbReference type="PANTHER" id="PTHR43649:SF30">
    <property type="entry name" value="ABC TRANSPORTER SUBSTRATE-BINDING PROTEIN"/>
    <property type="match status" value="1"/>
</dbReference>
<dbReference type="Gene3D" id="3.40.190.10">
    <property type="entry name" value="Periplasmic binding protein-like II"/>
    <property type="match status" value="1"/>
</dbReference>
<dbReference type="Pfam" id="PF13416">
    <property type="entry name" value="SBP_bac_8"/>
    <property type="match status" value="1"/>
</dbReference>
<reference evidence="2 3" key="1">
    <citation type="submission" date="2018-11" db="EMBL/GenBank/DDBJ databases">
        <title>Genomes From Bacteria Associated with the Canine Oral Cavity: a Test Case for Automated Genome-Based Taxonomic Assignment.</title>
        <authorList>
            <person name="Coil D.A."/>
            <person name="Jospin G."/>
            <person name="Darling A.E."/>
            <person name="Wallis C."/>
            <person name="Davis I.J."/>
            <person name="Harris S."/>
            <person name="Eisen J.A."/>
            <person name="Holcombe L.J."/>
            <person name="O'Flynn C."/>
        </authorList>
    </citation>
    <scope>NUCLEOTIDE SEQUENCE [LARGE SCALE GENOMIC DNA]</scope>
    <source>
        <strain evidence="2 3">OH770</strain>
    </source>
</reference>
<evidence type="ECO:0000313" key="2">
    <source>
        <dbReference type="EMBL" id="RRC94676.1"/>
    </source>
</evidence>
<dbReference type="EMBL" id="RQZF01000011">
    <property type="protein sequence ID" value="RRC94676.1"/>
    <property type="molecule type" value="Genomic_DNA"/>
</dbReference>
<evidence type="ECO:0000313" key="3">
    <source>
        <dbReference type="Proteomes" id="UP000280444"/>
    </source>
</evidence>
<dbReference type="RefSeq" id="WP_124871759.1">
    <property type="nucleotide sequence ID" value="NZ_RQZF01000011.1"/>
</dbReference>
<feature type="signal peptide" evidence="1">
    <location>
        <begin position="1"/>
        <end position="22"/>
    </location>
</feature>
<accession>A0A3P1SC88</accession>